<name>A0A8E2FCY9_9PEZI</name>
<protein>
    <submittedName>
        <fullName evidence="1">Uncharacterized protein</fullName>
    </submittedName>
</protein>
<organism evidence="1 2">
    <name type="scientific">Glonium stellatum</name>
    <dbReference type="NCBI Taxonomy" id="574774"/>
    <lineage>
        <taxon>Eukaryota</taxon>
        <taxon>Fungi</taxon>
        <taxon>Dikarya</taxon>
        <taxon>Ascomycota</taxon>
        <taxon>Pezizomycotina</taxon>
        <taxon>Dothideomycetes</taxon>
        <taxon>Pleosporomycetidae</taxon>
        <taxon>Gloniales</taxon>
        <taxon>Gloniaceae</taxon>
        <taxon>Glonium</taxon>
    </lineage>
</organism>
<proteinExistence type="predicted"/>
<accession>A0A8E2FCY9</accession>
<dbReference type="SUPFAM" id="SSF51182">
    <property type="entry name" value="RmlC-like cupins"/>
    <property type="match status" value="1"/>
</dbReference>
<dbReference type="EMBL" id="KV748512">
    <property type="protein sequence ID" value="OCL14902.1"/>
    <property type="molecule type" value="Genomic_DNA"/>
</dbReference>
<evidence type="ECO:0000313" key="1">
    <source>
        <dbReference type="EMBL" id="OCL14902.1"/>
    </source>
</evidence>
<evidence type="ECO:0000313" key="2">
    <source>
        <dbReference type="Proteomes" id="UP000250140"/>
    </source>
</evidence>
<dbReference type="AlphaFoldDB" id="A0A8E2FCY9"/>
<sequence>MALVKPRYSNAGGSIVLAFKGAIQAKTVPHATRTFMVEVTFDTHHLRLAEIMQFLDKKPPAHFHPYQTKFFQVLEGNITIKIDGKARVITPSDGEVHVNPWVHHRSYSAPVTQQNITKFLINGSDTLESNLLDTVFIQNWYGYQDQVVLYGGKVDPIQVLSMFDASGSCLSLPWYVPFNRTISRVLLGVIIGRWLGGLLEYQPFHKE</sequence>
<reference evidence="1 2" key="1">
    <citation type="journal article" date="2016" name="Nat. Commun.">
        <title>Ectomycorrhizal ecology is imprinted in the genome of the dominant symbiotic fungus Cenococcum geophilum.</title>
        <authorList>
            <consortium name="DOE Joint Genome Institute"/>
            <person name="Peter M."/>
            <person name="Kohler A."/>
            <person name="Ohm R.A."/>
            <person name="Kuo A."/>
            <person name="Krutzmann J."/>
            <person name="Morin E."/>
            <person name="Arend M."/>
            <person name="Barry K.W."/>
            <person name="Binder M."/>
            <person name="Choi C."/>
            <person name="Clum A."/>
            <person name="Copeland A."/>
            <person name="Grisel N."/>
            <person name="Haridas S."/>
            <person name="Kipfer T."/>
            <person name="LaButti K."/>
            <person name="Lindquist E."/>
            <person name="Lipzen A."/>
            <person name="Maire R."/>
            <person name="Meier B."/>
            <person name="Mihaltcheva S."/>
            <person name="Molinier V."/>
            <person name="Murat C."/>
            <person name="Poggeler S."/>
            <person name="Quandt C.A."/>
            <person name="Sperisen C."/>
            <person name="Tritt A."/>
            <person name="Tisserant E."/>
            <person name="Crous P.W."/>
            <person name="Henrissat B."/>
            <person name="Nehls U."/>
            <person name="Egli S."/>
            <person name="Spatafora J.W."/>
            <person name="Grigoriev I.V."/>
            <person name="Martin F.M."/>
        </authorList>
    </citation>
    <scope>NUCLEOTIDE SEQUENCE [LARGE SCALE GENOMIC DNA]</scope>
    <source>
        <strain evidence="1 2">CBS 207.34</strain>
    </source>
</reference>
<dbReference type="OrthoDB" id="9976870at2759"/>
<dbReference type="InterPro" id="IPR011051">
    <property type="entry name" value="RmlC_Cupin_sf"/>
</dbReference>
<dbReference type="InterPro" id="IPR014710">
    <property type="entry name" value="RmlC-like_jellyroll"/>
</dbReference>
<dbReference type="Gene3D" id="2.60.120.10">
    <property type="entry name" value="Jelly Rolls"/>
    <property type="match status" value="1"/>
</dbReference>
<dbReference type="Proteomes" id="UP000250140">
    <property type="component" value="Unassembled WGS sequence"/>
</dbReference>
<gene>
    <name evidence="1" type="ORF">AOQ84DRAFT_370878</name>
</gene>
<keyword evidence="2" id="KW-1185">Reference proteome</keyword>